<protein>
    <submittedName>
        <fullName evidence="2">Uncharacterized protein</fullName>
    </submittedName>
</protein>
<evidence type="ECO:0000256" key="1">
    <source>
        <dbReference type="SAM" id="MobiDB-lite"/>
    </source>
</evidence>
<evidence type="ECO:0000313" key="2">
    <source>
        <dbReference type="EMBL" id="CEK52760.1"/>
    </source>
</evidence>
<sequence length="81" mass="8986">KELSKTPVSAPASTEQIKPNPGKKHSKGKENIQEEKFETAANLVPKQVEKPVESIKKDANIQIKQVEKPVESIKKDANIQL</sequence>
<proteinExistence type="predicted"/>
<name>A0A0B6YB96_9EUPU</name>
<organism evidence="2">
    <name type="scientific">Arion vulgaris</name>
    <dbReference type="NCBI Taxonomy" id="1028688"/>
    <lineage>
        <taxon>Eukaryota</taxon>
        <taxon>Metazoa</taxon>
        <taxon>Spiralia</taxon>
        <taxon>Lophotrochozoa</taxon>
        <taxon>Mollusca</taxon>
        <taxon>Gastropoda</taxon>
        <taxon>Heterobranchia</taxon>
        <taxon>Euthyneura</taxon>
        <taxon>Panpulmonata</taxon>
        <taxon>Eupulmonata</taxon>
        <taxon>Stylommatophora</taxon>
        <taxon>Helicina</taxon>
        <taxon>Arionoidea</taxon>
        <taxon>Arionidae</taxon>
        <taxon>Arion</taxon>
    </lineage>
</organism>
<feature type="region of interest" description="Disordered" evidence="1">
    <location>
        <begin position="1"/>
        <end position="35"/>
    </location>
</feature>
<accession>A0A0B6YB96</accession>
<dbReference type="AlphaFoldDB" id="A0A0B6YB96"/>
<dbReference type="EMBL" id="HACG01005895">
    <property type="protein sequence ID" value="CEK52760.1"/>
    <property type="molecule type" value="Transcribed_RNA"/>
</dbReference>
<feature type="non-terminal residue" evidence="2">
    <location>
        <position position="81"/>
    </location>
</feature>
<reference evidence="2" key="1">
    <citation type="submission" date="2014-12" db="EMBL/GenBank/DDBJ databases">
        <title>Insight into the proteome of Arion vulgaris.</title>
        <authorList>
            <person name="Aradska J."/>
            <person name="Bulat T."/>
            <person name="Smidak R."/>
            <person name="Sarate P."/>
            <person name="Gangsoo J."/>
            <person name="Sialana F."/>
            <person name="Bilban M."/>
            <person name="Lubec G."/>
        </authorList>
    </citation>
    <scope>NUCLEOTIDE SEQUENCE</scope>
    <source>
        <tissue evidence="2">Skin</tissue>
    </source>
</reference>
<gene>
    <name evidence="2" type="primary">ORF17931</name>
</gene>
<feature type="non-terminal residue" evidence="2">
    <location>
        <position position="1"/>
    </location>
</feature>